<dbReference type="EMBL" id="MW557381">
    <property type="protein sequence ID" value="QXE50862.1"/>
    <property type="molecule type" value="Genomic_DNA"/>
</dbReference>
<reference evidence="8" key="1">
    <citation type="submission" date="2015-09" db="EMBL/GenBank/DDBJ databases">
        <authorList>
            <person name="Wen C.-M."/>
            <person name="Hong J.-R."/>
        </authorList>
    </citation>
    <scope>NUCLEOTIDE SEQUENCE [LARGE SCALE GENOMIC DNA]</scope>
</reference>
<dbReference type="KEGG" id="vg:935390"/>
<evidence type="ECO:0000313" key="5">
    <source>
        <dbReference type="EMBL" id="QQZ00596.1"/>
    </source>
</evidence>
<dbReference type="EMBL" id="MW273353">
    <property type="protein sequence ID" value="QPO16294.1"/>
    <property type="molecule type" value="Genomic_DNA"/>
</dbReference>
<evidence type="ECO:0000313" key="7">
    <source>
        <dbReference type="EMBL" id="QXE50862.1"/>
    </source>
</evidence>
<name>A0A140G0M8_ISKNV</name>
<reference evidence="6" key="6">
    <citation type="journal article" date="2021" name="Aquac Rep">
        <title>Outbreak investigation attributes Infectious spleen and kidney necrosis virus as a necessary cause of a mortality epidemic in farmed grouper (Epinephelus spp.) in Bali, Indonesia.</title>
        <authorList>
            <person name="Fusianto C."/>
            <person name="Hick P.M."/>
            <person name="Murwantoko"/>
            <person name="Herlambang A."/>
            <person name="Whittington R.J."/>
            <person name="Becker J.A."/>
        </authorList>
    </citation>
    <scope>NUCLEOTIDE SEQUENCE</scope>
    <source>
        <strain evidence="7">Bali/ Hybrid-grouper/2016/SVC-18-072</strain>
        <strain evidence="6">Bali/Hybrid-grouper/2016/SVC-18-009</strain>
    </source>
</reference>
<evidence type="ECO:0000313" key="1">
    <source>
        <dbReference type="EMBL" id="AMM04461.1"/>
    </source>
</evidence>
<reference evidence="2" key="5">
    <citation type="submission" date="2020-11" db="EMBL/GenBank/DDBJ databases">
        <title>Complete Genome Sequences of Infectious Spleen and Kidney Necrosis Virus Isolated from Farmed Albino Rainbow Sharks Epalzeorhynchos frenatus in the United States.</title>
        <authorList>
            <person name="Koda S.A."/>
            <person name="Subramaniam K."/>
            <person name="Pouder D.B."/>
            <person name="Yanong R.P."/>
            <person name="Frasca S. Jr"/>
            <person name="Popov V.L."/>
            <person name="Waltzek T.B."/>
        </authorList>
    </citation>
    <scope>NUCLEOTIDE SEQUENCE</scope>
    <source>
        <strain evidence="2">EFIV-2018</strain>
        <strain evidence="3">EFIV-2019</strain>
    </source>
</reference>
<dbReference type="Proteomes" id="UP000596428">
    <property type="component" value="Segment"/>
</dbReference>
<dbReference type="EMBL" id="MW464172">
    <property type="protein sequence ID" value="QXE50740.1"/>
    <property type="molecule type" value="Genomic_DNA"/>
</dbReference>
<dbReference type="EMBL" id="MT128666">
    <property type="protein sequence ID" value="QQZ00500.1"/>
    <property type="molecule type" value="Genomic_DNA"/>
</dbReference>
<dbReference type="Proteomes" id="UP000152407">
    <property type="component" value="Segment"/>
</dbReference>
<reference evidence="9" key="4">
    <citation type="submission" date="2020-11" db="EMBL/GenBank/DDBJ databases">
        <title>Complete Genome Sequences of Infectious Spleen and Kidney Necrosis Virus Isolated from Farmed Albino Rainbow Sharks Epalzeorhynchos frenatus in the United States.</title>
        <authorList>
            <person name="Koda S.A."/>
            <person name="Subramaniam K."/>
            <person name="Pouder D.B."/>
            <person name="Yanong R.P."/>
            <person name="Frasca S.Jr."/>
            <person name="Popov V.L."/>
            <person name="Waltzek T.B."/>
        </authorList>
    </citation>
    <scope>NUCLEOTIDE SEQUENCE [LARGE SCALE GENOMIC DNA]</scope>
</reference>
<dbReference type="EMBL" id="MW273354">
    <property type="protein sequence ID" value="QPO16414.1"/>
    <property type="molecule type" value="Genomic_DNA"/>
</dbReference>
<organism evidence="1 8">
    <name type="scientific">Infectious spleen and kidney necrosis virus</name>
    <name type="common">ISKNV</name>
    <dbReference type="NCBI Taxonomy" id="180170"/>
    <lineage>
        <taxon>Viruses</taxon>
        <taxon>Varidnaviria</taxon>
        <taxon>Bamfordvirae</taxon>
        <taxon>Nucleocytoviricota</taxon>
        <taxon>Megaviricetes</taxon>
        <taxon>Pimascovirales</taxon>
        <taxon>Pimascovirales incertae sedis</taxon>
        <taxon>Iridoviridae</taxon>
        <taxon>Alphairidovirinae</taxon>
        <taxon>Megalocytivirus</taxon>
        <taxon>Megalocytivirus pagrus1</taxon>
    </lineage>
</organism>
<accession>A0A140G0M8</accession>
<evidence type="ECO:0000313" key="9">
    <source>
        <dbReference type="Proteomes" id="UP000595028"/>
    </source>
</evidence>
<reference evidence="10 11" key="3">
    <citation type="submission" date="2020-03" db="EMBL/GenBank/DDBJ databases">
        <authorList>
            <person name="Kayansamruaj P."/>
        </authorList>
    </citation>
    <scope>NUCLEOTIDE SEQUENCE [LARGE SCALE GENOMIC DNA]</scope>
    <source>
        <strain evidence="4">KU1</strain>
        <strain evidence="5">KU2</strain>
    </source>
</reference>
<evidence type="ECO:0000313" key="10">
    <source>
        <dbReference type="Proteomes" id="UP000596309"/>
    </source>
</evidence>
<gene>
    <name evidence="2" type="primary">ORF46</name>
    <name evidence="6" type="synonym">47</name>
    <name evidence="4" type="ORF">IJGMMPBP_00047</name>
    <name evidence="5" type="ORF">NIDBEMMG_00021</name>
</gene>
<dbReference type="Proteomes" id="UP000693957">
    <property type="component" value="Segment"/>
</dbReference>
<dbReference type="Proteomes" id="UP000594914">
    <property type="component" value="Genome"/>
</dbReference>
<dbReference type="Proteomes" id="UP000693973">
    <property type="component" value="Segment"/>
</dbReference>
<evidence type="ECO:0000313" key="3">
    <source>
        <dbReference type="EMBL" id="QPO16414.1"/>
    </source>
</evidence>
<evidence type="ECO:0000313" key="2">
    <source>
        <dbReference type="EMBL" id="QPO16294.1"/>
    </source>
</evidence>
<dbReference type="EMBL" id="KT781098">
    <property type="protein sequence ID" value="AMM04461.1"/>
    <property type="molecule type" value="Genomic_DNA"/>
</dbReference>
<evidence type="ECO:0000313" key="4">
    <source>
        <dbReference type="EMBL" id="QQZ00500.1"/>
    </source>
</evidence>
<dbReference type="Proteomes" id="UP000595028">
    <property type="component" value="Segment"/>
</dbReference>
<evidence type="ECO:0000313" key="8">
    <source>
        <dbReference type="Proteomes" id="UP000152407"/>
    </source>
</evidence>
<organismHost>
    <name type="scientific">Siniperca chuatsi</name>
    <name type="common">Mandarin fish</name>
    <dbReference type="NCBI Taxonomy" id="119488"/>
</organismHost>
<evidence type="ECO:0000313" key="6">
    <source>
        <dbReference type="EMBL" id="QXE50740.1"/>
    </source>
</evidence>
<sequence length="87" mass="10042">MPTPGMTIEGAVTAYVTLMERMKQGRERLRHQQTERKYYTAAILEYCKTTGKQQLEYSDTLALRVKESIDKKGVPQSTIVLFTKKKK</sequence>
<reference evidence="1" key="2">
    <citation type="submission" date="2015-09" db="EMBL/GenBank/DDBJ databases">
        <authorList>
            <person name="Jackson K.R."/>
            <person name="Lunt B.L."/>
            <person name="Fisher J.N.B."/>
            <person name="Gardner A.V."/>
            <person name="Bailey M.E."/>
            <person name="Deus L.M."/>
            <person name="Earl A.S."/>
            <person name="Gibby P.D."/>
            <person name="Hartmann K.A."/>
            <person name="Liu J.E."/>
            <person name="Manci A.M."/>
            <person name="Nielsen D.A."/>
            <person name="Solomon M.B."/>
            <person name="Breakwell D.P."/>
            <person name="Burnett S.H."/>
            <person name="Grose J.H."/>
        </authorList>
    </citation>
    <scope>NUCLEOTIDE SEQUENCE [LARGE SCALE GENOMIC DNA]</scope>
    <source>
        <strain evidence="1">RSIV-Ku</strain>
    </source>
</reference>
<organismHost>
    <name type="scientific">Synchiropus splendidus</name>
    <name type="common">Mandarinfish</name>
    <name type="synonym">Callionymus splendidus</name>
    <dbReference type="NCBI Taxonomy" id="270530"/>
</organismHost>
<dbReference type="Proteomes" id="UP000596309">
    <property type="component" value="Segment"/>
</dbReference>
<evidence type="ECO:0000313" key="11">
    <source>
        <dbReference type="Proteomes" id="UP000596428"/>
    </source>
</evidence>
<dbReference type="EMBL" id="MT128667">
    <property type="protein sequence ID" value="QQZ00596.1"/>
    <property type="molecule type" value="Genomic_DNA"/>
</dbReference>
<proteinExistence type="predicted"/>
<reference evidence="6" key="7">
    <citation type="submission" date="2021-01" db="EMBL/GenBank/DDBJ databases">
        <authorList>
            <person name="Fusianto C.K."/>
            <person name="Hick P.M."/>
            <person name="Murwantoko M."/>
            <person name="Herlambang A."/>
            <person name="Whittington R.J."/>
            <person name="Becker J.A."/>
        </authorList>
    </citation>
    <scope>NUCLEOTIDE SEQUENCE</scope>
    <source>
        <strain evidence="7">Bali/ Hybrid-grouper/2016/SVC-18-072</strain>
        <strain evidence="6">Bali/Hybrid-grouper/2016/SVC-18-009</strain>
    </source>
</reference>
<protein>
    <submittedName>
        <fullName evidence="6">ORF047</fullName>
    </submittedName>
    <submittedName>
        <fullName evidence="1">ORF056R</fullName>
    </submittedName>
</protein>
<dbReference type="RefSeq" id="NP_612269.1">
    <property type="nucleotide sequence ID" value="NC_003494.1"/>
</dbReference>